<reference evidence="3" key="1">
    <citation type="submission" date="2019-09" db="EMBL/GenBank/DDBJ databases">
        <title>Antimicrobial potential of Antarctic Bacteria.</title>
        <authorList>
            <person name="Benaud N."/>
            <person name="Edwards R.J."/>
            <person name="Ferrari B.C."/>
        </authorList>
    </citation>
    <scope>NUCLEOTIDE SEQUENCE [LARGE SCALE GENOMIC DNA]</scope>
    <source>
        <strain evidence="3">INR9</strain>
    </source>
</reference>
<name>A0A7G6YE15_9MICO</name>
<dbReference type="PANTHER" id="PTHR10362">
    <property type="entry name" value="HISTIDINE AMMONIA-LYASE"/>
    <property type="match status" value="1"/>
</dbReference>
<gene>
    <name evidence="2" type="ORF">F1C12_17480</name>
</gene>
<dbReference type="InterPro" id="IPR008948">
    <property type="entry name" value="L-Aspartase-like"/>
</dbReference>
<dbReference type="EMBL" id="CP043641">
    <property type="protein sequence ID" value="QNE36730.1"/>
    <property type="molecule type" value="Genomic_DNA"/>
</dbReference>
<evidence type="ECO:0000256" key="1">
    <source>
        <dbReference type="ARBA" id="ARBA00023239"/>
    </source>
</evidence>
<proteinExistence type="predicted"/>
<dbReference type="AlphaFoldDB" id="A0A7G6YE15"/>
<sequence>MSPDNRMTIETIRAVACDHAPVVVSAETRSAVTEAHLRIANASGLRAYGRTTGVGFNRTTSVPEADTEHGMRLLRSHAVEVGAPIPAEQVRAMLVVRLNQLSHVGSGIRPDVLDGVARMLNEDALPTVHEHGASIGTADLSALARAALTLTGELPASRPLAPLPPFGADSALPFMSSSALTIGRAALAAAAFWRLEAAAIEIFALTAFAVGANAEHWSAPAAEAAASTGVRDVAARIRRVFGTRPLPERARVQDPFGIRAFPLAAGALHEAMEQVTDTVESLASVAQENPLFVLDGEHVEAVHHGGFFQLKLALNIDAALNALAAVAPLSTARVRMLNDPDYTGLARFLASGPDGSSGTMIVEYVLAASGAEIRAAAMPAASGTTVLSGGVEEDASFASQGVLQLERAVAAWRTVLACEFLLAVRAIRQSDRLDSMSPAVRAIIDGEPEFTGGDADRDLRPALEACLRVLDQLGSVLPE</sequence>
<dbReference type="Proteomes" id="UP000515511">
    <property type="component" value="Chromosome"/>
</dbReference>
<dbReference type="GO" id="GO:0016841">
    <property type="term" value="F:ammonia-lyase activity"/>
    <property type="evidence" value="ECO:0007669"/>
    <property type="project" value="UniProtKB-ARBA"/>
</dbReference>
<dbReference type="InterPro" id="IPR001106">
    <property type="entry name" value="Aromatic_Lyase"/>
</dbReference>
<organism evidence="2 3">
    <name type="scientific">Leifsonia shinshuensis</name>
    <dbReference type="NCBI Taxonomy" id="150026"/>
    <lineage>
        <taxon>Bacteria</taxon>
        <taxon>Bacillati</taxon>
        <taxon>Actinomycetota</taxon>
        <taxon>Actinomycetes</taxon>
        <taxon>Micrococcales</taxon>
        <taxon>Microbacteriaceae</taxon>
        <taxon>Leifsonia</taxon>
    </lineage>
</organism>
<evidence type="ECO:0000313" key="3">
    <source>
        <dbReference type="Proteomes" id="UP000515511"/>
    </source>
</evidence>
<dbReference type="SUPFAM" id="SSF48557">
    <property type="entry name" value="L-aspartase-like"/>
    <property type="match status" value="1"/>
</dbReference>
<evidence type="ECO:0000313" key="2">
    <source>
        <dbReference type="EMBL" id="QNE36730.1"/>
    </source>
</evidence>
<dbReference type="Pfam" id="PF00221">
    <property type="entry name" value="Lyase_aromatic"/>
    <property type="match status" value="1"/>
</dbReference>
<keyword evidence="1 2" id="KW-0456">Lyase</keyword>
<protein>
    <submittedName>
        <fullName evidence="2">Histidine ammonia-lyase</fullName>
    </submittedName>
</protein>
<dbReference type="Gene3D" id="1.20.200.10">
    <property type="entry name" value="Fumarase/aspartase (Central domain)"/>
    <property type="match status" value="1"/>
</dbReference>
<dbReference type="KEGG" id="lse:F1C12_17480"/>
<dbReference type="RefSeq" id="WP_185276170.1">
    <property type="nucleotide sequence ID" value="NZ_CP043641.1"/>
</dbReference>
<accession>A0A7G6YE15</accession>